<dbReference type="Gene3D" id="1.10.10.60">
    <property type="entry name" value="Homeodomain-like"/>
    <property type="match status" value="1"/>
</dbReference>
<keyword evidence="12" id="KW-1185">Reference proteome</keyword>
<dbReference type="Pfam" id="PF22941">
    <property type="entry name" value="TADA2A-like_3rd"/>
    <property type="match status" value="1"/>
</dbReference>
<dbReference type="EMBL" id="JAPFFF010000058">
    <property type="protein sequence ID" value="KAK8837614.1"/>
    <property type="molecule type" value="Genomic_DNA"/>
</dbReference>
<dbReference type="SUPFAM" id="SSF46689">
    <property type="entry name" value="Homeodomain-like"/>
    <property type="match status" value="2"/>
</dbReference>
<protein>
    <submittedName>
        <fullName evidence="11">Transcriptional adapter 2-alpha</fullName>
    </submittedName>
</protein>
<dbReference type="InterPro" id="IPR017930">
    <property type="entry name" value="Myb_dom"/>
</dbReference>
<organism evidence="11 12">
    <name type="scientific">Tritrichomonas musculus</name>
    <dbReference type="NCBI Taxonomy" id="1915356"/>
    <lineage>
        <taxon>Eukaryota</taxon>
        <taxon>Metamonada</taxon>
        <taxon>Parabasalia</taxon>
        <taxon>Tritrichomonadida</taxon>
        <taxon>Tritrichomonadidae</taxon>
        <taxon>Tritrichomonas</taxon>
    </lineage>
</organism>
<feature type="domain" description="SANT" evidence="9">
    <location>
        <begin position="99"/>
        <end position="150"/>
    </location>
</feature>
<dbReference type="InterPro" id="IPR017884">
    <property type="entry name" value="SANT_dom"/>
</dbReference>
<feature type="domain" description="SWIRM" evidence="8">
    <location>
        <begin position="360"/>
        <end position="445"/>
    </location>
</feature>
<evidence type="ECO:0000313" key="12">
    <source>
        <dbReference type="Proteomes" id="UP001470230"/>
    </source>
</evidence>
<evidence type="ECO:0000256" key="2">
    <source>
        <dbReference type="ARBA" id="ARBA00022771"/>
    </source>
</evidence>
<dbReference type="PANTHER" id="PTHR12374:SF20">
    <property type="entry name" value="TRANSCRIPTIONAL ADAPTER 2-ALPHA"/>
    <property type="match status" value="1"/>
</dbReference>
<comment type="caution">
    <text evidence="11">The sequence shown here is derived from an EMBL/GenBank/DDBJ whole genome shotgun (WGS) entry which is preliminary data.</text>
</comment>
<evidence type="ECO:0000256" key="3">
    <source>
        <dbReference type="ARBA" id="ARBA00022833"/>
    </source>
</evidence>
<feature type="domain" description="Myb-like" evidence="6">
    <location>
        <begin position="103"/>
        <end position="146"/>
    </location>
</feature>
<dbReference type="PROSITE" id="PS51294">
    <property type="entry name" value="HTH_MYB"/>
    <property type="match status" value="1"/>
</dbReference>
<evidence type="ECO:0000259" key="8">
    <source>
        <dbReference type="PROSITE" id="PS50934"/>
    </source>
</evidence>
<dbReference type="InterPro" id="IPR000433">
    <property type="entry name" value="Znf_ZZ"/>
</dbReference>
<feature type="domain" description="ZZ-type" evidence="7">
    <location>
        <begin position="40"/>
        <end position="96"/>
    </location>
</feature>
<evidence type="ECO:0000259" key="7">
    <source>
        <dbReference type="PROSITE" id="PS50135"/>
    </source>
</evidence>
<feature type="domain" description="HTH myb-type" evidence="10">
    <location>
        <begin position="103"/>
        <end position="151"/>
    </location>
</feature>
<dbReference type="PROSITE" id="PS51293">
    <property type="entry name" value="SANT"/>
    <property type="match status" value="1"/>
</dbReference>
<dbReference type="PROSITE" id="PS50090">
    <property type="entry name" value="MYB_LIKE"/>
    <property type="match status" value="1"/>
</dbReference>
<dbReference type="PROSITE" id="PS50135">
    <property type="entry name" value="ZF_ZZ_2"/>
    <property type="match status" value="1"/>
</dbReference>
<reference evidence="11 12" key="1">
    <citation type="submission" date="2024-04" db="EMBL/GenBank/DDBJ databases">
        <title>Tritrichomonas musculus Genome.</title>
        <authorList>
            <person name="Alves-Ferreira E."/>
            <person name="Grigg M."/>
            <person name="Lorenzi H."/>
            <person name="Galac M."/>
        </authorList>
    </citation>
    <scope>NUCLEOTIDE SEQUENCE [LARGE SCALE GENOMIC DNA]</scope>
    <source>
        <strain evidence="11 12">EAF2021</strain>
    </source>
</reference>
<dbReference type="Pfam" id="PF00249">
    <property type="entry name" value="Myb_DNA-binding"/>
    <property type="match status" value="1"/>
</dbReference>
<dbReference type="CDD" id="cd00167">
    <property type="entry name" value="SANT"/>
    <property type="match status" value="1"/>
</dbReference>
<dbReference type="SMART" id="SM00717">
    <property type="entry name" value="SANT"/>
    <property type="match status" value="1"/>
</dbReference>
<dbReference type="InterPro" id="IPR036388">
    <property type="entry name" value="WH-like_DNA-bd_sf"/>
</dbReference>
<gene>
    <name evidence="11" type="ORF">M9Y10_036145</name>
</gene>
<evidence type="ECO:0000256" key="1">
    <source>
        <dbReference type="ARBA" id="ARBA00022723"/>
    </source>
</evidence>
<dbReference type="Pfam" id="PF25299">
    <property type="entry name" value="ZZ_ADA2"/>
    <property type="match status" value="1"/>
</dbReference>
<proteinExistence type="predicted"/>
<keyword evidence="2 5" id="KW-0863">Zinc-finger</keyword>
<dbReference type="InterPro" id="IPR007526">
    <property type="entry name" value="SWIRM"/>
</dbReference>
<keyword evidence="3" id="KW-0862">Zinc</keyword>
<dbReference type="PROSITE" id="PS50934">
    <property type="entry name" value="SWIRM"/>
    <property type="match status" value="1"/>
</dbReference>
<evidence type="ECO:0000256" key="5">
    <source>
        <dbReference type="PROSITE-ProRule" id="PRU00228"/>
    </source>
</evidence>
<keyword evidence="1" id="KW-0479">Metal-binding</keyword>
<keyword evidence="4" id="KW-0539">Nucleus</keyword>
<evidence type="ECO:0000256" key="4">
    <source>
        <dbReference type="ARBA" id="ARBA00023242"/>
    </source>
</evidence>
<evidence type="ECO:0000313" key="11">
    <source>
        <dbReference type="EMBL" id="KAK8837614.1"/>
    </source>
</evidence>
<evidence type="ECO:0000259" key="6">
    <source>
        <dbReference type="PROSITE" id="PS50090"/>
    </source>
</evidence>
<accession>A0ABR2GUJ6</accession>
<dbReference type="InterPro" id="IPR009057">
    <property type="entry name" value="Homeodomain-like_sf"/>
</dbReference>
<dbReference type="InterPro" id="IPR055141">
    <property type="entry name" value="TADA2A_B-like_dom"/>
</dbReference>
<dbReference type="SUPFAM" id="SSF57850">
    <property type="entry name" value="RING/U-box"/>
    <property type="match status" value="1"/>
</dbReference>
<dbReference type="InterPro" id="IPR001005">
    <property type="entry name" value="SANT/Myb"/>
</dbReference>
<evidence type="ECO:0000259" key="9">
    <source>
        <dbReference type="PROSITE" id="PS51293"/>
    </source>
</evidence>
<dbReference type="PANTHER" id="PTHR12374">
    <property type="entry name" value="TRANSCRIPTIONAL ADAPTOR 2 ADA2 -RELATED"/>
    <property type="match status" value="1"/>
</dbReference>
<dbReference type="Proteomes" id="UP001470230">
    <property type="component" value="Unassembled WGS sequence"/>
</dbReference>
<evidence type="ECO:0000259" key="10">
    <source>
        <dbReference type="PROSITE" id="PS51294"/>
    </source>
</evidence>
<sequence>MSSGDPNNEDQSFNNQHSLLLQNSSGKIVKSNVLNPDLNIIKHSCRTCNRDIFDENYVQCTRCKGFIQCLECFSVGAESIYHLRSHPVVLMDPMPKPFFTTDWTSEEELLLLQAISLCGIGNWADVSLQLKTKTPIECEVHYFETYFSPKSAPYPEFTVKPPYPPPPPILFNTKPQESCPSCGHEKILAQNGKKEKTTPAEFCGYMPKRHEFEEEYKDEAEHIIDNIVFDENDTDQTIEQKLKLLEIYNSALQERRLRTKLIEDWEVQESKFKSLGGSTAREKDTNQKILTFAPFIGKEKTLELSSALHQILVDTEMIENKQIWQENGITTEKEGILFTKLQPMIKDGRVSENEVPKWNKLITDYITEHDKQNSEDAKLLSQQEVELCAKIDVAPAMFVAIKDLIIREHALRGRLTKEEAVNLLPGSESKMEAIYDLFVNKGWIY</sequence>
<name>A0ABR2GUJ6_9EUKA</name>
<dbReference type="Gene3D" id="1.10.10.10">
    <property type="entry name" value="Winged helix-like DNA-binding domain superfamily/Winged helix DNA-binding domain"/>
    <property type="match status" value="1"/>
</dbReference>